<protein>
    <submittedName>
        <fullName evidence="2">4-hydroxy-tetrahydrodipicolinate reductase</fullName>
        <ecNumber evidence="2">1.17.1.8</ecNumber>
    </submittedName>
</protein>
<comment type="caution">
    <text evidence="2">The sequence shown here is derived from an EMBL/GenBank/DDBJ whole genome shotgun (WGS) entry which is preliminary data.</text>
</comment>
<dbReference type="InterPro" id="IPR036291">
    <property type="entry name" value="NAD(P)-bd_dom_sf"/>
</dbReference>
<dbReference type="SUPFAM" id="SSF51735">
    <property type="entry name" value="NAD(P)-binding Rossmann-fold domains"/>
    <property type="match status" value="1"/>
</dbReference>
<proteinExistence type="predicted"/>
<dbReference type="GO" id="GO:0008839">
    <property type="term" value="F:4-hydroxy-tetrahydrodipicolinate reductase"/>
    <property type="evidence" value="ECO:0007669"/>
    <property type="project" value="UniProtKB-EC"/>
</dbReference>
<dbReference type="Pfam" id="PF19328">
    <property type="entry name" value="DAP_DH_C"/>
    <property type="match status" value="1"/>
</dbReference>
<evidence type="ECO:0000313" key="2">
    <source>
        <dbReference type="EMBL" id="MDQ0517649.1"/>
    </source>
</evidence>
<keyword evidence="3" id="KW-1185">Reference proteome</keyword>
<reference evidence="2 3" key="1">
    <citation type="submission" date="2023-07" db="EMBL/GenBank/DDBJ databases">
        <title>Genomic Encyclopedia of Type Strains, Phase IV (KMG-IV): sequencing the most valuable type-strain genomes for metagenomic binning, comparative biology and taxonomic classification.</title>
        <authorList>
            <person name="Goeker M."/>
        </authorList>
    </citation>
    <scope>NUCLEOTIDE SEQUENCE [LARGE SCALE GENOMIC DNA]</scope>
    <source>
        <strain evidence="2 3">B1-1</strain>
    </source>
</reference>
<organism evidence="2 3">
    <name type="scientific">Kaistia geumhonensis</name>
    <dbReference type="NCBI Taxonomy" id="410839"/>
    <lineage>
        <taxon>Bacteria</taxon>
        <taxon>Pseudomonadati</taxon>
        <taxon>Pseudomonadota</taxon>
        <taxon>Alphaproteobacteria</taxon>
        <taxon>Hyphomicrobiales</taxon>
        <taxon>Kaistiaceae</taxon>
        <taxon>Kaistia</taxon>
    </lineage>
</organism>
<evidence type="ECO:0000259" key="1">
    <source>
        <dbReference type="Pfam" id="PF19328"/>
    </source>
</evidence>
<gene>
    <name evidence="2" type="ORF">QO015_003262</name>
</gene>
<dbReference type="EC" id="1.17.1.8" evidence="2"/>
<feature type="domain" description="2,4-diaminopentanoate dehydrogenase C-terminal" evidence="1">
    <location>
        <begin position="134"/>
        <end position="326"/>
    </location>
</feature>
<dbReference type="CDD" id="cd24146">
    <property type="entry name" value="nat-AmDH_N_like"/>
    <property type="match status" value="1"/>
</dbReference>
<sequence>MHAAIFGFGNLGRAILAALAKRPPFSVGAIVDTAPGLAGAPTASVFPAGGDCGTILPSLPPADQPTVLFHASTSEPARATAEIVAALEAGYSVVSAAEWLFHPWLRHGTEAATIDAAARRAGTVAMGCGVNPGFCFETLPVLVSRTMAEVNRFEILRVSNVSGVGPADFAHLGFGLTETDFRARVAEGSIEGHMGFPESIAALAECTGVAIDAIDDRLEPTLALRPVTLAHRTVALGEVAGITQVARGYRGGEPVIAMTLDMFLDPEFYGRRPREALRIEGSRTVELDISPAAPPVPGAAAMMVHAAEALGVMSPGLASLLDLPIGGGRLSRQLCAGPAERDGSGSRFSIDN</sequence>
<dbReference type="EMBL" id="JAUSWJ010000001">
    <property type="protein sequence ID" value="MDQ0517649.1"/>
    <property type="molecule type" value="Genomic_DNA"/>
</dbReference>
<evidence type="ECO:0000313" key="3">
    <source>
        <dbReference type="Proteomes" id="UP001223743"/>
    </source>
</evidence>
<name>A0ABU0M9L0_9HYPH</name>
<keyword evidence="2" id="KW-0560">Oxidoreductase</keyword>
<dbReference type="Proteomes" id="UP001223743">
    <property type="component" value="Unassembled WGS sequence"/>
</dbReference>
<dbReference type="InterPro" id="IPR045760">
    <property type="entry name" value="DAP_DH_C"/>
</dbReference>
<accession>A0ABU0M9L0</accession>
<dbReference type="RefSeq" id="WP_266282947.1">
    <property type="nucleotide sequence ID" value="NZ_JAPKNF010000002.1"/>
</dbReference>